<gene>
    <name evidence="9" type="primary">LOC107807570</name>
</gene>
<dbReference type="RefSeq" id="XP_016487466.1">
    <property type="nucleotide sequence ID" value="XM_016631980.1"/>
</dbReference>
<dbReference type="SMR" id="A0A1S4BF67"/>
<dbReference type="Gene3D" id="1.10.340.70">
    <property type="match status" value="1"/>
</dbReference>
<dbReference type="GO" id="GO:0016787">
    <property type="term" value="F:hydrolase activity"/>
    <property type="evidence" value="ECO:0007669"/>
    <property type="project" value="UniProtKB-KW"/>
</dbReference>
<keyword evidence="6" id="KW-0695">RNA-directed DNA polymerase</keyword>
<evidence type="ECO:0000313" key="9">
    <source>
        <dbReference type="RefSeq" id="XP_016487466.1"/>
    </source>
</evidence>
<dbReference type="InterPro" id="IPR050951">
    <property type="entry name" value="Retrovirus_Pol_polyprotein"/>
</dbReference>
<keyword evidence="4" id="KW-0255">Endonuclease</keyword>
<evidence type="ECO:0000256" key="3">
    <source>
        <dbReference type="ARBA" id="ARBA00022722"/>
    </source>
</evidence>
<dbReference type="PANTHER" id="PTHR37984">
    <property type="entry name" value="PROTEIN CBG26694"/>
    <property type="match status" value="1"/>
</dbReference>
<dbReference type="KEGG" id="nta:107807570"/>
<dbReference type="GO" id="GO:0003964">
    <property type="term" value="F:RNA-directed DNA polymerase activity"/>
    <property type="evidence" value="ECO:0007669"/>
    <property type="project" value="UniProtKB-KW"/>
</dbReference>
<evidence type="ECO:0000256" key="5">
    <source>
        <dbReference type="ARBA" id="ARBA00022801"/>
    </source>
</evidence>
<evidence type="ECO:0000259" key="8">
    <source>
        <dbReference type="Pfam" id="PF17921"/>
    </source>
</evidence>
<reference evidence="9" key="1">
    <citation type="submission" date="2025-08" db="UniProtKB">
        <authorList>
            <consortium name="RefSeq"/>
        </authorList>
    </citation>
    <scope>IDENTIFICATION</scope>
</reference>
<dbReference type="Pfam" id="PF17917">
    <property type="entry name" value="RT_RNaseH"/>
    <property type="match status" value="1"/>
</dbReference>
<dbReference type="GO" id="GO:0004519">
    <property type="term" value="F:endonuclease activity"/>
    <property type="evidence" value="ECO:0007669"/>
    <property type="project" value="UniProtKB-KW"/>
</dbReference>
<dbReference type="InterPro" id="IPR043502">
    <property type="entry name" value="DNA/RNA_pol_sf"/>
</dbReference>
<dbReference type="AlphaFoldDB" id="A0A1S4BF67"/>
<dbReference type="SUPFAM" id="SSF56672">
    <property type="entry name" value="DNA/RNA polymerases"/>
    <property type="match status" value="1"/>
</dbReference>
<feature type="domain" description="Integrase zinc-binding" evidence="8">
    <location>
        <begin position="120"/>
        <end position="174"/>
    </location>
</feature>
<keyword evidence="1" id="KW-0808">Transferase</keyword>
<evidence type="ECO:0000256" key="2">
    <source>
        <dbReference type="ARBA" id="ARBA00022695"/>
    </source>
</evidence>
<dbReference type="PaxDb" id="4097-A0A1S4BF67"/>
<proteinExistence type="predicted"/>
<keyword evidence="3" id="KW-0540">Nuclease</keyword>
<keyword evidence="2" id="KW-0548">Nucleotidyltransferase</keyword>
<evidence type="ECO:0000256" key="6">
    <source>
        <dbReference type="ARBA" id="ARBA00022918"/>
    </source>
</evidence>
<evidence type="ECO:0000259" key="7">
    <source>
        <dbReference type="Pfam" id="PF17917"/>
    </source>
</evidence>
<feature type="domain" description="Reverse transcriptase RNase H-like" evidence="7">
    <location>
        <begin position="3"/>
        <end position="57"/>
    </location>
</feature>
<protein>
    <submittedName>
        <fullName evidence="9">Uncharacterized protein</fullName>
    </submittedName>
</protein>
<keyword evidence="5" id="KW-0378">Hydrolase</keyword>
<dbReference type="Pfam" id="PF17921">
    <property type="entry name" value="Integrase_H2C2"/>
    <property type="match status" value="1"/>
</dbReference>
<dbReference type="OrthoDB" id="1304586at2759"/>
<evidence type="ECO:0000256" key="4">
    <source>
        <dbReference type="ARBA" id="ARBA00022759"/>
    </source>
</evidence>
<evidence type="ECO:0000256" key="1">
    <source>
        <dbReference type="ARBA" id="ARBA00022679"/>
    </source>
</evidence>
<dbReference type="OMA" id="DETRSKW"/>
<organism evidence="9">
    <name type="scientific">Nicotiana tabacum</name>
    <name type="common">Common tobacco</name>
    <dbReference type="NCBI Taxonomy" id="4097"/>
    <lineage>
        <taxon>Eukaryota</taxon>
        <taxon>Viridiplantae</taxon>
        <taxon>Streptophyta</taxon>
        <taxon>Embryophyta</taxon>
        <taxon>Tracheophyta</taxon>
        <taxon>Spermatophyta</taxon>
        <taxon>Magnoliopsida</taxon>
        <taxon>eudicotyledons</taxon>
        <taxon>Gunneridae</taxon>
        <taxon>Pentapetalae</taxon>
        <taxon>asterids</taxon>
        <taxon>lamiids</taxon>
        <taxon>Solanales</taxon>
        <taxon>Solanaceae</taxon>
        <taxon>Nicotianoideae</taxon>
        <taxon>Nicotianeae</taxon>
        <taxon>Nicotiana</taxon>
    </lineage>
</organism>
<sequence>MQHRKVVAYASRQLRKLEQNYPTHDLELEAITFALKIWRHYLYGVHVDIFTDHKSLHEGAIVRNAAESSVVAAVKARQFDDPALVKIREIIPFKKKQVFELSEDGVLRYQDRLCVPDVRGLQRQIMIEILQSWYSIHMGSTKMYPDLRQLYWWNGMKRNIAEYVTQCPSCQQVRVEN</sequence>
<dbReference type="PANTHER" id="PTHR37984:SF5">
    <property type="entry name" value="PROTEIN NYNRIN-LIKE"/>
    <property type="match status" value="1"/>
</dbReference>
<dbReference type="InterPro" id="IPR041588">
    <property type="entry name" value="Integrase_H2C2"/>
</dbReference>
<accession>A0A1S4BF67</accession>
<name>A0A1S4BF67_TOBAC</name>
<dbReference type="InterPro" id="IPR041373">
    <property type="entry name" value="RT_RNaseH"/>
</dbReference>